<evidence type="ECO:0000313" key="1">
    <source>
        <dbReference type="EMBL" id="QNO49921.1"/>
    </source>
</evidence>
<organism evidence="1">
    <name type="scientific">Candidatus Methanogaster sp. ANME-2c ERB4</name>
    <dbReference type="NCBI Taxonomy" id="2759911"/>
    <lineage>
        <taxon>Archaea</taxon>
        <taxon>Methanobacteriati</taxon>
        <taxon>Methanobacteriota</taxon>
        <taxon>Stenosarchaea group</taxon>
        <taxon>Methanomicrobia</taxon>
        <taxon>Methanosarcinales</taxon>
        <taxon>ANME-2 cluster</taxon>
        <taxon>Candidatus Methanogasteraceae</taxon>
        <taxon>Candidatus Methanogaster</taxon>
    </lineage>
</organism>
<proteinExistence type="predicted"/>
<dbReference type="AlphaFoldDB" id="A0A7G9YPI7"/>
<accession>A0A7G9YPI7</accession>
<name>A0A7G9YPI7_9EURY</name>
<sequence>MGILYKNLDEQTREFMLEELEVDIAKGSLYISPRLNSTGQSKWAELFREAITNHNDDWIVNHLKARGYVKSHEHRRSRSGKITVAKVPVTAPETLAEGEFNRYYARGLCARAITEGISEVVVYRGKQVEQPRPKSQAMIGKTIDAKALLGDLRESQGVEPALGIPHGPNSCLTICLP</sequence>
<gene>
    <name evidence="1" type="ORF">GKKIKBAN_00035</name>
</gene>
<dbReference type="EMBL" id="MT631399">
    <property type="protein sequence ID" value="QNO49921.1"/>
    <property type="molecule type" value="Genomic_DNA"/>
</dbReference>
<reference evidence="1" key="1">
    <citation type="submission" date="2020-06" db="EMBL/GenBank/DDBJ databases">
        <title>Unique genomic features of the anaerobic methanotrophic archaea.</title>
        <authorList>
            <person name="Chadwick G.L."/>
            <person name="Skennerton C.T."/>
            <person name="Laso-Perez R."/>
            <person name="Leu A.O."/>
            <person name="Speth D.R."/>
            <person name="Yu H."/>
            <person name="Morgan-Lang C."/>
            <person name="Hatzenpichler R."/>
            <person name="Goudeau D."/>
            <person name="Malmstrom R."/>
            <person name="Brazelton W.J."/>
            <person name="Woyke T."/>
            <person name="Hallam S.J."/>
            <person name="Tyson G.W."/>
            <person name="Wegener G."/>
            <person name="Boetius A."/>
            <person name="Orphan V."/>
        </authorList>
    </citation>
    <scope>NUCLEOTIDE SEQUENCE</scope>
</reference>
<protein>
    <submittedName>
        <fullName evidence="1">Uncharacterized protein</fullName>
    </submittedName>
</protein>